<feature type="compositionally biased region" description="Basic and acidic residues" evidence="1">
    <location>
        <begin position="106"/>
        <end position="117"/>
    </location>
</feature>
<name>A0A8J8T969_HALGN</name>
<keyword evidence="3" id="KW-1185">Reference proteome</keyword>
<dbReference type="AlphaFoldDB" id="A0A8J8T969"/>
<feature type="compositionally biased region" description="Basic and acidic residues" evidence="1">
    <location>
        <begin position="783"/>
        <end position="799"/>
    </location>
</feature>
<reference evidence="2" key="1">
    <citation type="submission" date="2019-06" db="EMBL/GenBank/DDBJ databases">
        <authorList>
            <person name="Zheng W."/>
        </authorList>
    </citation>
    <scope>NUCLEOTIDE SEQUENCE</scope>
    <source>
        <strain evidence="2">QDHG01</strain>
    </source>
</reference>
<evidence type="ECO:0000313" key="3">
    <source>
        <dbReference type="Proteomes" id="UP000785679"/>
    </source>
</evidence>
<dbReference type="Proteomes" id="UP000785679">
    <property type="component" value="Unassembled WGS sequence"/>
</dbReference>
<sequence>MYKQRQRESANAGIIQAGGGTNSNIRKLEQPPFICSENTPAEKRYSAFLNPSQIHRLLNETQNLSGSYSSIPSKEYVFQQPPTANEDFTTAHNINRTLQGSVVKPPNDHTAEGDKQEHSHHKQTVLVKMRNQKVAFHTDVAAEGEASKWRPMSAKPIDGQRRTSKLGQGINSMVEGDARYLLVPATAGVNSNTSITHLKKISVTDPATLRNLARRYGQEVIGDGGIRGQKMNHQQINFLESYIDSSSGGINPSKSNKNCIVSSPIANKQFNGSVAVVNKQNMTDQGVQHSGLGEHEKVGQHQDYNTILPAKTPNGNPIKEQLYLQFPVHSPAKSPPQIVDKKLVQEQIQTIEEIQHQNLNSQSSFKNKARKLYSAQKPTLKETERGDFQQQSTDRLYDNFGQGKQLNMLMSNFVRRKEASMKTGGLYVNQDLTMFKQFPIAQETGVMPLQLSPQREHNPTHKQVKSTVFRMSKINKAPSPYKSTQKNHKNGSAMDEQKWQIIQSETKLPIQMDKSIQGTHSLHNLRNSFSAPVDIQLNNFLSSNELRQSAQNFLQMSNDELSGGGLMHANSSNMLTYNITSSNQILIQNLNDIYDEHQPSPQNASSERRRLSRHHTQPVTKINIAYQPSSDAMIFPGTLIMQPLPTESAQKRQRNFRNSQTTGKSEVNNNGVPLVVVTTYREQSKGRPMSASTTNGVNRRVMVSKLSQTQSSSQGKSLIPNTQQYIKIVYDDNRHCNLDRIANSKIPELRKVGNNHRRQVLEFSNSNKNDGLMSPQTLNSTQKTERKDNSALRKMEQKQEAREEYQNYICLLSKRQVGEKRQPLRPQAPTQKKDFDQKSKPQEVKPEQIRPSDITVNRPYKAQKHTNQDIQNLQSHRADFERQQLSQYERCELNTTEILMSHTQGNAGDAETVGGETGWRLEHRLDGYNEIVLMQDSLNQQNDVANLSMAYDNGSPIRNMITEDKLELIDDDFARIILENGSPYKNSNFQETPGSLRIPRETVIEKSPAARVKIQDESINPPFLELNKQQSSRNPGEIAIQTDHSQEDQENPLACFDYLGNNIDPHSLNPQQILNTKNTTHQIRASDILNLNQRTLITASKPHNVRLGFNQTVPEQEVSKPVPLKVQQSKRIQSANKNTSRFNQRLTHTKTQYYKMVNYDSIQQNQKRHSPERLMKPPALGITEKQIPALQQNLSASSVNQSFATTSSKVNAQQQADTQISLTVKTTITKNQPITSAVQKSTLSTFNPRRLTSSRGQL</sequence>
<feature type="region of interest" description="Disordered" evidence="1">
    <location>
        <begin position="596"/>
        <end position="617"/>
    </location>
</feature>
<feature type="region of interest" description="Disordered" evidence="1">
    <location>
        <begin position="763"/>
        <end position="799"/>
    </location>
</feature>
<feature type="region of interest" description="Disordered" evidence="1">
    <location>
        <begin position="100"/>
        <end position="120"/>
    </location>
</feature>
<evidence type="ECO:0000313" key="2">
    <source>
        <dbReference type="EMBL" id="TNV85938.1"/>
    </source>
</evidence>
<evidence type="ECO:0000256" key="1">
    <source>
        <dbReference type="SAM" id="MobiDB-lite"/>
    </source>
</evidence>
<organism evidence="2 3">
    <name type="scientific">Halteria grandinella</name>
    <dbReference type="NCBI Taxonomy" id="5974"/>
    <lineage>
        <taxon>Eukaryota</taxon>
        <taxon>Sar</taxon>
        <taxon>Alveolata</taxon>
        <taxon>Ciliophora</taxon>
        <taxon>Intramacronucleata</taxon>
        <taxon>Spirotrichea</taxon>
        <taxon>Stichotrichia</taxon>
        <taxon>Sporadotrichida</taxon>
        <taxon>Halteriidae</taxon>
        <taxon>Halteria</taxon>
    </lineage>
</organism>
<dbReference type="EMBL" id="RRYP01001446">
    <property type="protein sequence ID" value="TNV85938.1"/>
    <property type="molecule type" value="Genomic_DNA"/>
</dbReference>
<gene>
    <name evidence="2" type="ORF">FGO68_gene14403</name>
</gene>
<proteinExistence type="predicted"/>
<comment type="caution">
    <text evidence="2">The sequence shown here is derived from an EMBL/GenBank/DDBJ whole genome shotgun (WGS) entry which is preliminary data.</text>
</comment>
<feature type="region of interest" description="Disordered" evidence="1">
    <location>
        <begin position="818"/>
        <end position="869"/>
    </location>
</feature>
<protein>
    <submittedName>
        <fullName evidence="2">Uncharacterized protein</fullName>
    </submittedName>
</protein>
<feature type="compositionally biased region" description="Basic and acidic residues" evidence="1">
    <location>
        <begin position="831"/>
        <end position="850"/>
    </location>
</feature>
<feature type="compositionally biased region" description="Polar residues" evidence="1">
    <location>
        <begin position="763"/>
        <end position="782"/>
    </location>
</feature>
<accession>A0A8J8T969</accession>